<sequence>MFSKYSFLFPIYHALDQTSIHNRVDKHQVKLEKPTLTANGHMFTVQSRIGLSYHRPLIRGVPPMTQNPYLTTHRAINAETHGEGPLSDLVLPHSCSSRPHLWHGRERQEG</sequence>
<organism evidence="1 2">
    <name type="scientific">Nephila pilipes</name>
    <name type="common">Giant wood spider</name>
    <name type="synonym">Nephila maculata</name>
    <dbReference type="NCBI Taxonomy" id="299642"/>
    <lineage>
        <taxon>Eukaryota</taxon>
        <taxon>Metazoa</taxon>
        <taxon>Ecdysozoa</taxon>
        <taxon>Arthropoda</taxon>
        <taxon>Chelicerata</taxon>
        <taxon>Arachnida</taxon>
        <taxon>Araneae</taxon>
        <taxon>Araneomorphae</taxon>
        <taxon>Entelegynae</taxon>
        <taxon>Araneoidea</taxon>
        <taxon>Nephilidae</taxon>
        <taxon>Nephila</taxon>
    </lineage>
</organism>
<dbReference type="EMBL" id="BMAW01097540">
    <property type="protein sequence ID" value="GFS80245.1"/>
    <property type="molecule type" value="Genomic_DNA"/>
</dbReference>
<comment type="caution">
    <text evidence="1">The sequence shown here is derived from an EMBL/GenBank/DDBJ whole genome shotgun (WGS) entry which is preliminary data.</text>
</comment>
<dbReference type="AlphaFoldDB" id="A0A8X6MVI5"/>
<reference evidence="1" key="1">
    <citation type="submission" date="2020-08" db="EMBL/GenBank/DDBJ databases">
        <title>Multicomponent nature underlies the extraordinary mechanical properties of spider dragline silk.</title>
        <authorList>
            <person name="Kono N."/>
            <person name="Nakamura H."/>
            <person name="Mori M."/>
            <person name="Yoshida Y."/>
            <person name="Ohtoshi R."/>
            <person name="Malay A.D."/>
            <person name="Moran D.A.P."/>
            <person name="Tomita M."/>
            <person name="Numata K."/>
            <person name="Arakawa K."/>
        </authorList>
    </citation>
    <scope>NUCLEOTIDE SEQUENCE</scope>
</reference>
<proteinExistence type="predicted"/>
<evidence type="ECO:0000313" key="1">
    <source>
        <dbReference type="EMBL" id="GFS80245.1"/>
    </source>
</evidence>
<evidence type="ECO:0000313" key="2">
    <source>
        <dbReference type="Proteomes" id="UP000887013"/>
    </source>
</evidence>
<accession>A0A8X6MVI5</accession>
<name>A0A8X6MVI5_NEPPI</name>
<protein>
    <submittedName>
        <fullName evidence="1">Uncharacterized protein</fullName>
    </submittedName>
</protein>
<dbReference type="Proteomes" id="UP000887013">
    <property type="component" value="Unassembled WGS sequence"/>
</dbReference>
<keyword evidence="2" id="KW-1185">Reference proteome</keyword>
<gene>
    <name evidence="1" type="ORF">NPIL_375771</name>
</gene>